<dbReference type="GO" id="GO:0016784">
    <property type="term" value="F:3-mercaptopyruvate sulfurtransferase activity"/>
    <property type="evidence" value="ECO:0007669"/>
    <property type="project" value="UniProtKB-EC"/>
</dbReference>
<sequence>MQSIPLHDMTDPLVEPKTLWQWLSAAVPGVIVADCRYRLTDPAAGYQLYQAGHIPGAYFLDLNRDLSGPPGVTGGGRHPLPDAAAFRRTMERLGLTPDHWVIAYDDEGSGAARLWWLLKFYGHDRVAVLNGGYSGWVEAGFPTSRDVPSERAGQWQPSPRLEWVTSYDVVASQRRHLTVIDARAPERFRGEVEPIDPVAGHIPGAINVPYQSLMSGPARFPEKDALVARLPVLSPSRPVIYCGSGVSACVNVLAFYRVGRQPVLYAGSWSDWISHPGALIERGEPKDHSR</sequence>
<gene>
    <name evidence="4" type="ordered locus">Sulac_1810</name>
</gene>
<evidence type="ECO:0000259" key="3">
    <source>
        <dbReference type="PROSITE" id="PS50206"/>
    </source>
</evidence>
<dbReference type="InterPro" id="IPR036873">
    <property type="entry name" value="Rhodanese-like_dom_sf"/>
</dbReference>
<dbReference type="PANTHER" id="PTHR11364">
    <property type="entry name" value="THIOSULFATE SULFERTANSFERASE"/>
    <property type="match status" value="1"/>
</dbReference>
<keyword evidence="2" id="KW-0677">Repeat</keyword>
<evidence type="ECO:0000256" key="2">
    <source>
        <dbReference type="ARBA" id="ARBA00022737"/>
    </source>
</evidence>
<proteinExistence type="predicted"/>
<reference evidence="4 5" key="2">
    <citation type="journal article" date="2012" name="Stand. Genomic Sci.">
        <title>Complete genome sequence of the moderately thermophilic mineral-sulfide-oxidizing firmicute Sulfobacillus acidophilus type strain (NAL(T)).</title>
        <authorList>
            <person name="Anderson I."/>
            <person name="Chertkov O."/>
            <person name="Chen A."/>
            <person name="Saunders E."/>
            <person name="Lapidus A."/>
            <person name="Nolan M."/>
            <person name="Lucas S."/>
            <person name="Hammon N."/>
            <person name="Deshpande S."/>
            <person name="Cheng J.F."/>
            <person name="Han C."/>
            <person name="Tapia R."/>
            <person name="Goodwin L.A."/>
            <person name="Pitluck S."/>
            <person name="Liolios K."/>
            <person name="Pagani I."/>
            <person name="Ivanova N."/>
            <person name="Mikhailova N."/>
            <person name="Pati A."/>
            <person name="Palaniappan K."/>
            <person name="Land M."/>
            <person name="Pan C."/>
            <person name="Rohde M."/>
            <person name="Pukall R."/>
            <person name="Goker M."/>
            <person name="Detter J.C."/>
            <person name="Woyke T."/>
            <person name="Bristow J."/>
            <person name="Eisen J.A."/>
            <person name="Markowitz V."/>
            <person name="Hugenholtz P."/>
            <person name="Kyrpides N.C."/>
            <person name="Klenk H.P."/>
            <person name="Mavromatis K."/>
        </authorList>
    </citation>
    <scope>NUCLEOTIDE SEQUENCE [LARGE SCALE GENOMIC DNA]</scope>
    <source>
        <strain evidence="5">ATCC 700253 / DSM 10332 / NAL</strain>
    </source>
</reference>
<dbReference type="CDD" id="cd01449">
    <property type="entry name" value="TST_Repeat_2"/>
    <property type="match status" value="1"/>
</dbReference>
<feature type="domain" description="Rhodanese" evidence="3">
    <location>
        <begin position="173"/>
        <end position="281"/>
    </location>
</feature>
<dbReference type="GO" id="GO:0004792">
    <property type="term" value="F:thiosulfate-cyanide sulfurtransferase activity"/>
    <property type="evidence" value="ECO:0007669"/>
    <property type="project" value="InterPro"/>
</dbReference>
<dbReference type="SUPFAM" id="SSF52821">
    <property type="entry name" value="Rhodanese/Cell cycle control phosphatase"/>
    <property type="match status" value="2"/>
</dbReference>
<dbReference type="CDD" id="cd01448">
    <property type="entry name" value="TST_Repeat_1"/>
    <property type="match status" value="1"/>
</dbReference>
<evidence type="ECO:0000313" key="5">
    <source>
        <dbReference type="Proteomes" id="UP000005439"/>
    </source>
</evidence>
<dbReference type="STRING" id="679936.Sulac_1810"/>
<protein>
    <submittedName>
        <fullName evidence="4">3-mercaptopyruvate sulfurtransferase</fullName>
        <ecNumber evidence="4">2.8.1.2</ecNumber>
    </submittedName>
</protein>
<dbReference type="Pfam" id="PF00581">
    <property type="entry name" value="Rhodanese"/>
    <property type="match status" value="2"/>
</dbReference>
<dbReference type="PANTHER" id="PTHR11364:SF27">
    <property type="entry name" value="SULFURTRANSFERASE"/>
    <property type="match status" value="1"/>
</dbReference>
<dbReference type="KEGG" id="sap:Sulac_1810"/>
<dbReference type="PATRIC" id="fig|679936.5.peg.1875"/>
<name>G8U054_SULAD</name>
<keyword evidence="5" id="KW-1185">Reference proteome</keyword>
<dbReference type="HOGENOM" id="CLU_031618_0_0_9"/>
<organism evidence="4 5">
    <name type="scientific">Sulfobacillus acidophilus (strain ATCC 700253 / DSM 10332 / NAL)</name>
    <dbReference type="NCBI Taxonomy" id="679936"/>
    <lineage>
        <taxon>Bacteria</taxon>
        <taxon>Bacillati</taxon>
        <taxon>Bacillota</taxon>
        <taxon>Clostridia</taxon>
        <taxon>Eubacteriales</taxon>
        <taxon>Clostridiales Family XVII. Incertae Sedis</taxon>
        <taxon>Sulfobacillus</taxon>
    </lineage>
</organism>
<dbReference type="AlphaFoldDB" id="G8U054"/>
<dbReference type="InterPro" id="IPR045078">
    <property type="entry name" value="TST/MPST-like"/>
</dbReference>
<accession>G8U054</accession>
<dbReference type="Gene3D" id="3.40.250.10">
    <property type="entry name" value="Rhodanese-like domain"/>
    <property type="match status" value="2"/>
</dbReference>
<keyword evidence="1 4" id="KW-0808">Transferase</keyword>
<dbReference type="Proteomes" id="UP000005439">
    <property type="component" value="Chromosome"/>
</dbReference>
<feature type="domain" description="Rhodanese" evidence="3">
    <location>
        <begin position="26"/>
        <end position="145"/>
    </location>
</feature>
<dbReference type="InterPro" id="IPR001763">
    <property type="entry name" value="Rhodanese-like_dom"/>
</dbReference>
<dbReference type="EMBL" id="CP003179">
    <property type="protein sequence ID" value="AEW05303.1"/>
    <property type="molecule type" value="Genomic_DNA"/>
</dbReference>
<dbReference type="PROSITE" id="PS00380">
    <property type="entry name" value="RHODANESE_1"/>
    <property type="match status" value="1"/>
</dbReference>
<dbReference type="SMART" id="SM00450">
    <property type="entry name" value="RHOD"/>
    <property type="match status" value="2"/>
</dbReference>
<evidence type="ECO:0000256" key="1">
    <source>
        <dbReference type="ARBA" id="ARBA00022679"/>
    </source>
</evidence>
<evidence type="ECO:0000313" key="4">
    <source>
        <dbReference type="EMBL" id="AEW05303.1"/>
    </source>
</evidence>
<dbReference type="PROSITE" id="PS50206">
    <property type="entry name" value="RHODANESE_3"/>
    <property type="match status" value="2"/>
</dbReference>
<dbReference type="EC" id="2.8.1.2" evidence="4"/>
<dbReference type="InterPro" id="IPR001307">
    <property type="entry name" value="Thiosulphate_STrfase_CS"/>
</dbReference>
<reference evidence="5" key="1">
    <citation type="submission" date="2011-12" db="EMBL/GenBank/DDBJ databases">
        <title>The complete genome of chromosome of Sulfobacillus acidophilus DSM 10332.</title>
        <authorList>
            <person name="Lucas S."/>
            <person name="Han J."/>
            <person name="Lapidus A."/>
            <person name="Bruce D."/>
            <person name="Goodwin L."/>
            <person name="Pitluck S."/>
            <person name="Peters L."/>
            <person name="Kyrpides N."/>
            <person name="Mavromatis K."/>
            <person name="Ivanova N."/>
            <person name="Mikhailova N."/>
            <person name="Chertkov O."/>
            <person name="Saunders E."/>
            <person name="Detter J.C."/>
            <person name="Tapia R."/>
            <person name="Han C."/>
            <person name="Land M."/>
            <person name="Hauser L."/>
            <person name="Markowitz V."/>
            <person name="Cheng J.-F."/>
            <person name="Hugenholtz P."/>
            <person name="Woyke T."/>
            <person name="Wu D."/>
            <person name="Pukall R."/>
            <person name="Gehrich-Schroeter G."/>
            <person name="Schneider S."/>
            <person name="Klenk H.-P."/>
            <person name="Eisen J.A."/>
        </authorList>
    </citation>
    <scope>NUCLEOTIDE SEQUENCE [LARGE SCALE GENOMIC DNA]</scope>
    <source>
        <strain evidence="5">ATCC 700253 / DSM 10332 / NAL</strain>
    </source>
</reference>